<organism evidence="10 11">
    <name type="scientific">Candidatus Onthomorpha intestinigallinarum</name>
    <dbReference type="NCBI Taxonomy" id="2840880"/>
    <lineage>
        <taxon>Bacteria</taxon>
        <taxon>Pseudomonadati</taxon>
        <taxon>Bacteroidota</taxon>
        <taxon>Bacteroidia</taxon>
        <taxon>Bacteroidales</taxon>
        <taxon>Candidatus Onthomorpha</taxon>
    </lineage>
</organism>
<protein>
    <submittedName>
        <fullName evidence="10">Cation:proton antiporter</fullName>
    </submittedName>
</protein>
<evidence type="ECO:0000313" key="11">
    <source>
        <dbReference type="Proteomes" id="UP000824267"/>
    </source>
</evidence>
<feature type="transmembrane region" description="Helical" evidence="8">
    <location>
        <begin position="150"/>
        <end position="174"/>
    </location>
</feature>
<feature type="transmembrane region" description="Helical" evidence="8">
    <location>
        <begin position="61"/>
        <end position="79"/>
    </location>
</feature>
<keyword evidence="4" id="KW-0406">Ion transport</keyword>
<feature type="domain" description="RCK C-terminal" evidence="9">
    <location>
        <begin position="684"/>
        <end position="768"/>
    </location>
</feature>
<dbReference type="Gene3D" id="1.20.1530.20">
    <property type="match status" value="1"/>
</dbReference>
<dbReference type="Pfam" id="PF00999">
    <property type="entry name" value="Na_H_Exchanger"/>
    <property type="match status" value="1"/>
</dbReference>
<evidence type="ECO:0000256" key="7">
    <source>
        <dbReference type="ARBA" id="ARBA00023136"/>
    </source>
</evidence>
<keyword evidence="4" id="KW-0630">Potassium</keyword>
<feature type="transmembrane region" description="Helical" evidence="8">
    <location>
        <begin position="455"/>
        <end position="477"/>
    </location>
</feature>
<dbReference type="EMBL" id="DXGG01000068">
    <property type="protein sequence ID" value="HIW87022.1"/>
    <property type="molecule type" value="Genomic_DNA"/>
</dbReference>
<evidence type="ECO:0000256" key="4">
    <source>
        <dbReference type="ARBA" id="ARBA00022538"/>
    </source>
</evidence>
<keyword evidence="6 8" id="KW-1133">Transmembrane helix</keyword>
<reference evidence="10" key="2">
    <citation type="submission" date="2021-04" db="EMBL/GenBank/DDBJ databases">
        <authorList>
            <person name="Gilroy R."/>
        </authorList>
    </citation>
    <scope>NUCLEOTIDE SEQUENCE</scope>
    <source>
        <strain evidence="10">Gambia16-930</strain>
    </source>
</reference>
<dbReference type="Gene3D" id="3.30.70.1450">
    <property type="entry name" value="Regulator of K+ conductance, C-terminal domain"/>
    <property type="match status" value="2"/>
</dbReference>
<dbReference type="GO" id="GO:0016020">
    <property type="term" value="C:membrane"/>
    <property type="evidence" value="ECO:0007669"/>
    <property type="project" value="UniProtKB-SubCell"/>
</dbReference>
<evidence type="ECO:0000256" key="8">
    <source>
        <dbReference type="SAM" id="Phobius"/>
    </source>
</evidence>
<accession>A0A9D1RI24</accession>
<keyword evidence="5 8" id="KW-0812">Transmembrane</keyword>
<feature type="transmembrane region" description="Helical" evidence="8">
    <location>
        <begin position="32"/>
        <end position="49"/>
    </location>
</feature>
<dbReference type="GO" id="GO:0008324">
    <property type="term" value="F:monoatomic cation transmembrane transporter activity"/>
    <property type="evidence" value="ECO:0007669"/>
    <property type="project" value="InterPro"/>
</dbReference>
<feature type="transmembrane region" description="Helical" evidence="8">
    <location>
        <begin position="525"/>
        <end position="542"/>
    </location>
</feature>
<evidence type="ECO:0000259" key="9">
    <source>
        <dbReference type="PROSITE" id="PS51202"/>
    </source>
</evidence>
<dbReference type="AlphaFoldDB" id="A0A9D1RI24"/>
<evidence type="ECO:0000256" key="6">
    <source>
        <dbReference type="ARBA" id="ARBA00022989"/>
    </source>
</evidence>
<dbReference type="GO" id="GO:0015297">
    <property type="term" value="F:antiporter activity"/>
    <property type="evidence" value="ECO:0007669"/>
    <property type="project" value="InterPro"/>
</dbReference>
<feature type="transmembrane region" description="Helical" evidence="8">
    <location>
        <begin position="498"/>
        <end position="519"/>
    </location>
</feature>
<feature type="domain" description="RCK C-terminal" evidence="9">
    <location>
        <begin position="584"/>
        <end position="668"/>
    </location>
</feature>
<dbReference type="PANTHER" id="PTHR42751">
    <property type="entry name" value="SODIUM/HYDROGEN EXCHANGER FAMILY/TRKA DOMAIN PROTEIN"/>
    <property type="match status" value="1"/>
</dbReference>
<dbReference type="PROSITE" id="PS51202">
    <property type="entry name" value="RCK_C"/>
    <property type="match status" value="2"/>
</dbReference>
<evidence type="ECO:0000256" key="5">
    <source>
        <dbReference type="ARBA" id="ARBA00022692"/>
    </source>
</evidence>
<proteinExistence type="inferred from homology"/>
<dbReference type="Proteomes" id="UP000824267">
    <property type="component" value="Unassembled WGS sequence"/>
</dbReference>
<feature type="transmembrane region" description="Helical" evidence="8">
    <location>
        <begin position="298"/>
        <end position="320"/>
    </location>
</feature>
<dbReference type="GO" id="GO:0006813">
    <property type="term" value="P:potassium ion transport"/>
    <property type="evidence" value="ECO:0007669"/>
    <property type="project" value="UniProtKB-KW"/>
</dbReference>
<gene>
    <name evidence="10" type="ORF">IAC47_01945</name>
</gene>
<dbReference type="InterPro" id="IPR036721">
    <property type="entry name" value="RCK_C_sf"/>
</dbReference>
<dbReference type="GO" id="GO:1902600">
    <property type="term" value="P:proton transmembrane transport"/>
    <property type="evidence" value="ECO:0007669"/>
    <property type="project" value="InterPro"/>
</dbReference>
<sequence length="769" mass="86091">MTHLPSIITDLAIILILGSVFGLLFKFLKQPVVLGYIVAGFLAGPHFKLFPTVAPENISTWADIGVIFLLFGMGLEFSFKKMMSIGRIGGKAVLFEVVALSVFGFVIGRLIGWNTADSLLLGGMLCMSSTAIIVKAFNDMNLQKERFSSIVFGILIFEDLFAILLMVMLSTFAVSKSFEGFELFTMVTRLVFFLVIWFVAGIYLIPTFLKKVKKLLNPELLLLVSMGLCLTMVVLATKAGFSSALGAFIMGSILAETIELENIEKVINPIKDFFGAVFFVSVGMMVNPDILVENFSTMIIIAMASILGKMIFTTTGVRVAGQSVKTAMQSGFSLAQMGEFSFIIASTGMPLGVTSPDIYPIVIAASVITTFTTPYTIKLALPAYGVVESVLPKKWLARLNKTEDTAEYSKESKWGQLLLSYFGSLLVFSMICMSIFFISAMFMLPIASQFDNKTFGLLLFSLISIVFISPFLIGMIHNRGKQSLLFLSLWSANKNNKLLLTAMIGFRYMLALSFLFMIVRVYWNISPFLLVVIALIVFAFIFQSKGLQKRYWKLESRFVKNFNQRQIEERMKKAEKDGHPMSDLDNIHWIDNHLYITTYSVQNGGVCHNKTLKELNLRMKYDVIVVAVSRNGEQIVFPDGDFSIQADDILLVIGLIQNLKEATIDYKGIDLNYDDVRTLHEFTQQQQADPKSTIKCMTFIVGKDSSWIGKSLYDAQLNKKTNCIVVGIERDDIPIPNPSSHIKFKSNDMVWVMGDDKSLYKLLESNYFE</sequence>
<comment type="similarity">
    <text evidence="2">Belongs to the monovalent cation:proton antiporter 2 (CPA2) transporter (TC 2.A.37) family.</text>
</comment>
<dbReference type="Pfam" id="PF02080">
    <property type="entry name" value="TrkA_C"/>
    <property type="match status" value="2"/>
</dbReference>
<dbReference type="PANTHER" id="PTHR42751:SF3">
    <property type="entry name" value="SODIUM_GLUTAMATE SYMPORTER"/>
    <property type="match status" value="1"/>
</dbReference>
<reference evidence="10" key="1">
    <citation type="journal article" date="2021" name="PeerJ">
        <title>Extensive microbial diversity within the chicken gut microbiome revealed by metagenomics and culture.</title>
        <authorList>
            <person name="Gilroy R."/>
            <person name="Ravi A."/>
            <person name="Getino M."/>
            <person name="Pursley I."/>
            <person name="Horton D.L."/>
            <person name="Alikhan N.F."/>
            <person name="Baker D."/>
            <person name="Gharbi K."/>
            <person name="Hall N."/>
            <person name="Watson M."/>
            <person name="Adriaenssens E.M."/>
            <person name="Foster-Nyarko E."/>
            <person name="Jarju S."/>
            <person name="Secka A."/>
            <person name="Antonio M."/>
            <person name="Oren A."/>
            <person name="Chaudhuri R.R."/>
            <person name="La Ragione R."/>
            <person name="Hildebrand F."/>
            <person name="Pallen M.J."/>
        </authorList>
    </citation>
    <scope>NUCLEOTIDE SEQUENCE</scope>
    <source>
        <strain evidence="10">Gambia16-930</strain>
    </source>
</reference>
<feature type="transmembrane region" description="Helical" evidence="8">
    <location>
        <begin position="91"/>
        <end position="112"/>
    </location>
</feature>
<comment type="caution">
    <text evidence="10">The sequence shown here is derived from an EMBL/GenBank/DDBJ whole genome shotgun (WGS) entry which is preliminary data.</text>
</comment>
<feature type="transmembrane region" description="Helical" evidence="8">
    <location>
        <begin position="6"/>
        <end position="25"/>
    </location>
</feature>
<evidence type="ECO:0000256" key="1">
    <source>
        <dbReference type="ARBA" id="ARBA00004141"/>
    </source>
</evidence>
<feature type="transmembrane region" description="Helical" evidence="8">
    <location>
        <begin position="186"/>
        <end position="208"/>
    </location>
</feature>
<evidence type="ECO:0000256" key="3">
    <source>
        <dbReference type="ARBA" id="ARBA00022448"/>
    </source>
</evidence>
<keyword evidence="4" id="KW-0633">Potassium transport</keyword>
<dbReference type="InterPro" id="IPR006153">
    <property type="entry name" value="Cation/H_exchanger_TM"/>
</dbReference>
<feature type="transmembrane region" description="Helical" evidence="8">
    <location>
        <begin position="418"/>
        <end position="443"/>
    </location>
</feature>
<evidence type="ECO:0000313" key="10">
    <source>
        <dbReference type="EMBL" id="HIW87022.1"/>
    </source>
</evidence>
<evidence type="ECO:0000256" key="2">
    <source>
        <dbReference type="ARBA" id="ARBA00005551"/>
    </source>
</evidence>
<feature type="transmembrane region" description="Helical" evidence="8">
    <location>
        <begin position="273"/>
        <end position="292"/>
    </location>
</feature>
<feature type="transmembrane region" description="Helical" evidence="8">
    <location>
        <begin position="118"/>
        <end position="138"/>
    </location>
</feature>
<dbReference type="InterPro" id="IPR006037">
    <property type="entry name" value="RCK_C"/>
</dbReference>
<dbReference type="SUPFAM" id="SSF116726">
    <property type="entry name" value="TrkA C-terminal domain-like"/>
    <property type="match status" value="2"/>
</dbReference>
<dbReference type="InterPro" id="IPR038770">
    <property type="entry name" value="Na+/solute_symporter_sf"/>
</dbReference>
<name>A0A9D1RI24_9BACT</name>
<feature type="transmembrane region" description="Helical" evidence="8">
    <location>
        <begin position="220"/>
        <end position="237"/>
    </location>
</feature>
<keyword evidence="7 8" id="KW-0472">Membrane</keyword>
<feature type="transmembrane region" description="Helical" evidence="8">
    <location>
        <begin position="243"/>
        <end position="261"/>
    </location>
</feature>
<keyword evidence="3" id="KW-0813">Transport</keyword>
<comment type="subcellular location">
    <subcellularLocation>
        <location evidence="1">Membrane</location>
        <topology evidence="1">Multi-pass membrane protein</topology>
    </subcellularLocation>
</comment>